<evidence type="ECO:0000313" key="3">
    <source>
        <dbReference type="Proteomes" id="UP000799118"/>
    </source>
</evidence>
<evidence type="ECO:0000256" key="1">
    <source>
        <dbReference type="SAM" id="SignalP"/>
    </source>
</evidence>
<reference evidence="2" key="1">
    <citation type="journal article" date="2019" name="Environ. Microbiol.">
        <title>Fungal ecological strategies reflected in gene transcription - a case study of two litter decomposers.</title>
        <authorList>
            <person name="Barbi F."/>
            <person name="Kohler A."/>
            <person name="Barry K."/>
            <person name="Baskaran P."/>
            <person name="Daum C."/>
            <person name="Fauchery L."/>
            <person name="Ihrmark K."/>
            <person name="Kuo A."/>
            <person name="LaButti K."/>
            <person name="Lipzen A."/>
            <person name="Morin E."/>
            <person name="Grigoriev I.V."/>
            <person name="Henrissat B."/>
            <person name="Lindahl B."/>
            <person name="Martin F."/>
        </authorList>
    </citation>
    <scope>NUCLEOTIDE SEQUENCE</scope>
    <source>
        <strain evidence="2">JB14</strain>
    </source>
</reference>
<keyword evidence="1" id="KW-0732">Signal</keyword>
<dbReference type="Proteomes" id="UP000799118">
    <property type="component" value="Unassembled WGS sequence"/>
</dbReference>
<feature type="signal peptide" evidence="1">
    <location>
        <begin position="1"/>
        <end position="27"/>
    </location>
</feature>
<sequence>MKFPTFRSVTSSLSTILIGILLVTVHAAPSPQVPRKIDDSVNDKKAAFSSALNLADNELGSKLKLEGTDNNKIYELRGQTYKAKSSHAVESYPLQTLLLRILTEVNDDAQREVDALKAAEAFVDSGTFRIGTDPAKACHHHAQDVQEDWAIIVRDLSNDGKKGPSQALDSA</sequence>
<protein>
    <submittedName>
        <fullName evidence="2">Uncharacterized protein</fullName>
    </submittedName>
</protein>
<feature type="chain" id="PRO_5025369694" evidence="1">
    <location>
        <begin position="28"/>
        <end position="171"/>
    </location>
</feature>
<dbReference type="AlphaFoldDB" id="A0A6A4I8I0"/>
<proteinExistence type="predicted"/>
<gene>
    <name evidence="2" type="ORF">BT96DRAFT_387410</name>
</gene>
<evidence type="ECO:0000313" key="2">
    <source>
        <dbReference type="EMBL" id="KAE9405015.1"/>
    </source>
</evidence>
<dbReference type="EMBL" id="ML769412">
    <property type="protein sequence ID" value="KAE9405015.1"/>
    <property type="molecule type" value="Genomic_DNA"/>
</dbReference>
<name>A0A6A4I8I0_9AGAR</name>
<accession>A0A6A4I8I0</accession>
<organism evidence="2 3">
    <name type="scientific">Gymnopus androsaceus JB14</name>
    <dbReference type="NCBI Taxonomy" id="1447944"/>
    <lineage>
        <taxon>Eukaryota</taxon>
        <taxon>Fungi</taxon>
        <taxon>Dikarya</taxon>
        <taxon>Basidiomycota</taxon>
        <taxon>Agaricomycotina</taxon>
        <taxon>Agaricomycetes</taxon>
        <taxon>Agaricomycetidae</taxon>
        <taxon>Agaricales</taxon>
        <taxon>Marasmiineae</taxon>
        <taxon>Omphalotaceae</taxon>
        <taxon>Gymnopus</taxon>
    </lineage>
</organism>
<keyword evidence="3" id="KW-1185">Reference proteome</keyword>